<dbReference type="VEuPathDB" id="FungiDB:RhiirFUN_004505"/>
<reference evidence="2 3" key="1">
    <citation type="submission" date="2016-04" db="EMBL/GenBank/DDBJ databases">
        <title>Genome analyses suggest a sexual origin of heterokaryosis in a supposedly ancient asexual fungus.</title>
        <authorList>
            <person name="Ropars J."/>
            <person name="Sedzielewska K."/>
            <person name="Noel J."/>
            <person name="Charron P."/>
            <person name="Farinelli L."/>
            <person name="Marton T."/>
            <person name="Kruger M."/>
            <person name="Pelin A."/>
            <person name="Brachmann A."/>
            <person name="Corradi N."/>
        </authorList>
    </citation>
    <scope>NUCLEOTIDE SEQUENCE [LARGE SCALE GENOMIC DNA]</scope>
    <source>
        <strain evidence="2 3">A5</strain>
    </source>
</reference>
<evidence type="ECO:0000259" key="1">
    <source>
        <dbReference type="PROSITE" id="PS50879"/>
    </source>
</evidence>
<dbReference type="AlphaFoldDB" id="A0A2N0NYB0"/>
<evidence type="ECO:0000313" key="2">
    <source>
        <dbReference type="EMBL" id="PKB99565.1"/>
    </source>
</evidence>
<accession>A0A2N0NYB0</accession>
<dbReference type="InterPro" id="IPR012337">
    <property type="entry name" value="RNaseH-like_sf"/>
</dbReference>
<dbReference type="SUPFAM" id="SSF53098">
    <property type="entry name" value="Ribonuclease H-like"/>
    <property type="match status" value="1"/>
</dbReference>
<dbReference type="Pfam" id="PF00075">
    <property type="entry name" value="RNase_H"/>
    <property type="match status" value="1"/>
</dbReference>
<name>A0A2N0NYB0_9GLOM</name>
<dbReference type="EMBL" id="LLXJ01002144">
    <property type="protein sequence ID" value="PKB99565.1"/>
    <property type="molecule type" value="Genomic_DNA"/>
</dbReference>
<proteinExistence type="predicted"/>
<sequence>MGGNIEIRSLIPLPLFIKSLKVLRNRFLMFLEQITTLDGKSLINWEDLKFRPYSQSMALVFIPSWFKYIKTHSLLPNSYSLPPELQTSSAHNFKGILITHPSFDNNIKGWTTFWVDRFNSPYFGKIIKKDTIKKKIYVQHFLLSRQNNLTFFDPCHGCVLNNHQNGDCIFIIPHTDLVLILKNTITQATVRPRTSFDLRDLFQQARFLFQFNRRLISFYQDSIFVKQHNNIITRYIDFSESRNDLLRIQQQLSDTSTLTFYTDGSLIDNGSESCSMSFGFAQACDLSPKVLFTSTCQHWPSSYRPESLAILTAIIVSPINADVMIYTDSQSAIDTWLQFRSTNFDPHLRSIFKLRSNHIVWNQINEIVTSLNLKLQLIYVKAHSGDPWNEFIDSKCSEVHNNNNSSIITLLTDNMKNIHYILNWNNIEVEQSPRKFISQTSKVRGFEEFFNLARNVKYRRTNIDWKSTFEVLSGDDPSNITTFKSSRKKAEKLKFLMEELPTIEQIKKSLPDIYDNWLCPVCSDVIEDFNHIWSCICHSDFCHVSLIDINSLDNFWDFSIDNNCLTFIDFIKGFIPITLSNYLKLLIFNDKVVRTIIGDLHDFTYNEVMNNIWKPRCELQVVLEKNLFITKKKKLDSRLNFSTNSSFNFINNANFSSVDYIENSLESLHNNIYFSRDILGFMLHVNYVSFINFYY</sequence>
<gene>
    <name evidence="2" type="ORF">RhiirA5_429502</name>
</gene>
<dbReference type="InterPro" id="IPR002156">
    <property type="entry name" value="RNaseH_domain"/>
</dbReference>
<dbReference type="VEuPathDB" id="FungiDB:RhiirA1_455858"/>
<dbReference type="Gene3D" id="3.30.420.10">
    <property type="entry name" value="Ribonuclease H-like superfamily/Ribonuclease H"/>
    <property type="match status" value="1"/>
</dbReference>
<dbReference type="PROSITE" id="PS50879">
    <property type="entry name" value="RNASE_H_1"/>
    <property type="match status" value="1"/>
</dbReference>
<comment type="caution">
    <text evidence="2">The sequence shown here is derived from an EMBL/GenBank/DDBJ whole genome shotgun (WGS) entry which is preliminary data.</text>
</comment>
<dbReference type="GO" id="GO:0004523">
    <property type="term" value="F:RNA-DNA hybrid ribonuclease activity"/>
    <property type="evidence" value="ECO:0007669"/>
    <property type="project" value="InterPro"/>
</dbReference>
<organism evidence="2 3">
    <name type="scientific">Rhizophagus irregularis</name>
    <dbReference type="NCBI Taxonomy" id="588596"/>
    <lineage>
        <taxon>Eukaryota</taxon>
        <taxon>Fungi</taxon>
        <taxon>Fungi incertae sedis</taxon>
        <taxon>Mucoromycota</taxon>
        <taxon>Glomeromycotina</taxon>
        <taxon>Glomeromycetes</taxon>
        <taxon>Glomerales</taxon>
        <taxon>Glomeraceae</taxon>
        <taxon>Rhizophagus</taxon>
    </lineage>
</organism>
<protein>
    <recommendedName>
        <fullName evidence="1">RNase H type-1 domain-containing protein</fullName>
    </recommendedName>
</protein>
<dbReference type="GO" id="GO:0003676">
    <property type="term" value="F:nucleic acid binding"/>
    <property type="evidence" value="ECO:0007669"/>
    <property type="project" value="InterPro"/>
</dbReference>
<dbReference type="Proteomes" id="UP000232722">
    <property type="component" value="Unassembled WGS sequence"/>
</dbReference>
<dbReference type="VEuPathDB" id="FungiDB:FUN_001784"/>
<reference evidence="2 3" key="2">
    <citation type="submission" date="2017-09" db="EMBL/GenBank/DDBJ databases">
        <title>Extensive intraspecific genome diversity in a model arbuscular mycorrhizal fungus.</title>
        <authorList>
            <person name="Chen E.C."/>
            <person name="Morin E."/>
            <person name="Beaudet D."/>
            <person name="Noel J."/>
            <person name="Ndikumana S."/>
            <person name="Charron P."/>
            <person name="St-Onge C."/>
            <person name="Giorgi J."/>
            <person name="Grigoriev I.V."/>
            <person name="Roux C."/>
            <person name="Martin F.M."/>
            <person name="Corradi N."/>
        </authorList>
    </citation>
    <scope>NUCLEOTIDE SEQUENCE [LARGE SCALE GENOMIC DNA]</scope>
    <source>
        <strain evidence="2 3">A5</strain>
    </source>
</reference>
<dbReference type="VEuPathDB" id="FungiDB:RhiirA1_400242"/>
<dbReference type="InterPro" id="IPR036397">
    <property type="entry name" value="RNaseH_sf"/>
</dbReference>
<feature type="domain" description="RNase H type-1" evidence="1">
    <location>
        <begin position="254"/>
        <end position="401"/>
    </location>
</feature>
<evidence type="ECO:0000313" key="3">
    <source>
        <dbReference type="Proteomes" id="UP000232722"/>
    </source>
</evidence>